<dbReference type="EMBL" id="CCSD01000069">
    <property type="protein sequence ID" value="CDZ89891.1"/>
    <property type="molecule type" value="Genomic_DNA"/>
</dbReference>
<feature type="signal peptide" evidence="1">
    <location>
        <begin position="1"/>
        <end position="36"/>
    </location>
</feature>
<protein>
    <submittedName>
        <fullName evidence="2">SN-glycerol-3-phosphate ABC superfamily ATP binding cassette transporter, binding protein</fullName>
    </submittedName>
</protein>
<proteinExistence type="predicted"/>
<evidence type="ECO:0000313" key="3">
    <source>
        <dbReference type="Proteomes" id="UP000042997"/>
    </source>
</evidence>
<dbReference type="InterPro" id="IPR006059">
    <property type="entry name" value="SBP"/>
</dbReference>
<keyword evidence="1" id="KW-0732">Signal</keyword>
<dbReference type="OrthoDB" id="2510110at2"/>
<gene>
    <name evidence="2" type="ORF">RHRU231_570012</name>
</gene>
<dbReference type="PANTHER" id="PTHR43649:SF30">
    <property type="entry name" value="ABC TRANSPORTER SUBSTRATE-BINDING PROTEIN"/>
    <property type="match status" value="1"/>
</dbReference>
<evidence type="ECO:0000313" key="2">
    <source>
        <dbReference type="EMBL" id="CDZ89891.1"/>
    </source>
</evidence>
<sequence>MSPISCPSPLTSARLSRRRFLTVAAMASAAVPILSACGSPTAGSSASFGQPEVAPPAEYAGRTNVVMWSPWTGNNGDRLATIIKDFNDSQSEIYAEIQTFNGYDGVSEKLAAGLQARQIPDIAVFSDVHWNIFFLNGSLEPLDGYFTDDFGPATFHTRLFDEGVVRGQSFWVPYGRSTPLFYYNKEVFAAAGLPDRAPATWEEFRGWGKEITGRDYRGNRLQMRAYTGTDDWYFQGLLWNFGGGISEGLDVVLDTPESITAAEFDRAIVNDDRIGYLAQSMNNDFTNGLVATITNSTGSLTGLISGADFEVGAGFLPTATTTGVPTGGGGLSIMKHSAPERKEAAAKVLAYLSRPQPSADWTVGTGYLPATIGAAESATVQQRMAENPYYRLAVEQLDIARQPDAVRRYVSSAIVEMRTAIQKLYTENADAATTLRQTAEKLRVEADILRPRYEEMVA</sequence>
<dbReference type="Proteomes" id="UP000042997">
    <property type="component" value="Unassembled WGS sequence"/>
</dbReference>
<feature type="chain" id="PRO_5001938898" evidence="1">
    <location>
        <begin position="37"/>
        <end position="458"/>
    </location>
</feature>
<dbReference type="RefSeq" id="WP_040273056.1">
    <property type="nucleotide sequence ID" value="NZ_CP129899.1"/>
</dbReference>
<dbReference type="eggNOG" id="COG1653">
    <property type="taxonomic scope" value="Bacteria"/>
</dbReference>
<accession>A0A098BQ87</accession>
<name>A0A098BQ87_9NOCA</name>
<organism evidence="2 3">
    <name type="scientific">Rhodococcus ruber</name>
    <dbReference type="NCBI Taxonomy" id="1830"/>
    <lineage>
        <taxon>Bacteria</taxon>
        <taxon>Bacillati</taxon>
        <taxon>Actinomycetota</taxon>
        <taxon>Actinomycetes</taxon>
        <taxon>Mycobacteriales</taxon>
        <taxon>Nocardiaceae</taxon>
        <taxon>Rhodococcus</taxon>
    </lineage>
</organism>
<dbReference type="InterPro" id="IPR050490">
    <property type="entry name" value="Bact_solute-bd_prot1"/>
</dbReference>
<dbReference type="AlphaFoldDB" id="A0A098BQ87"/>
<evidence type="ECO:0000256" key="1">
    <source>
        <dbReference type="SAM" id="SignalP"/>
    </source>
</evidence>
<dbReference type="PANTHER" id="PTHR43649">
    <property type="entry name" value="ARABINOSE-BINDING PROTEIN-RELATED"/>
    <property type="match status" value="1"/>
</dbReference>
<reference evidence="2 3" key="1">
    <citation type="journal article" date="2014" name="Genome Announc.">
        <title>Draft Genome Sequence of Propane- and Butane-Oxidizing Actinobacterium Rhodococcus ruber IEGM 231.</title>
        <authorList>
            <person name="Ivshina I.B."/>
            <person name="Kuyukina M.S."/>
            <person name="Krivoruchko A.V."/>
            <person name="Barbe V."/>
            <person name="Fischer C."/>
        </authorList>
    </citation>
    <scope>NUCLEOTIDE SEQUENCE [LARGE SCALE GENOMIC DNA]</scope>
</reference>
<dbReference type="Pfam" id="PF13416">
    <property type="entry name" value="SBP_bac_8"/>
    <property type="match status" value="1"/>
</dbReference>
<dbReference type="InterPro" id="IPR006311">
    <property type="entry name" value="TAT_signal"/>
</dbReference>
<dbReference type="SUPFAM" id="SSF53850">
    <property type="entry name" value="Periplasmic binding protein-like II"/>
    <property type="match status" value="1"/>
</dbReference>
<dbReference type="CDD" id="cd14748">
    <property type="entry name" value="PBP2_UgpB"/>
    <property type="match status" value="1"/>
</dbReference>
<dbReference type="PROSITE" id="PS51318">
    <property type="entry name" value="TAT"/>
    <property type="match status" value="1"/>
</dbReference>
<dbReference type="Gene3D" id="3.40.190.10">
    <property type="entry name" value="Periplasmic binding protein-like II"/>
    <property type="match status" value="1"/>
</dbReference>